<dbReference type="PANTHER" id="PTHR27003:SF383">
    <property type="entry name" value="TYROSINE-PROTEIN KINASE, NON-RECEPTOR JAK_TYK2-RELATED"/>
    <property type="match status" value="1"/>
</dbReference>
<dbReference type="InterPro" id="IPR000719">
    <property type="entry name" value="Prot_kinase_dom"/>
</dbReference>
<sequence length="329" mass="37594">MSTFNHLRIPLDEIQKATKNFCEKNIIGKGDFGYVYKGQLLRSGDLINISARRLDRSQGQGDMEFWTEISILSSLKHPNIVSLIGFCDEKGEKIIVNRHEAKGSLVMYLRDPALNWIHRLKISIAIANALSYLHYEEGRNYSIIHRNINSSTILLDDNFEAKLSGFEFSIKDSVDRMEHYISSEVIGTQGYMDPETTKSGDVTEKSDIYSFGVILCEIMCGRKAFLPYESEDNKFLAPLARSHNQNETHQDIIHPDLWNQMDPEVSDGFAQLACDCIKEDRVERPDMIEILFQLNGALEDQLNSVIPVGFTMNFDLYSLVERKKGKRII</sequence>
<comment type="caution">
    <text evidence="2">The sequence shown here is derived from an EMBL/GenBank/DDBJ whole genome shotgun (WGS) entry which is preliminary data.</text>
</comment>
<dbReference type="InterPro" id="IPR045272">
    <property type="entry name" value="ANXUR1/2-like"/>
</dbReference>
<name>A0ABQ4YRK8_9ASTR</name>
<accession>A0ABQ4YRK8</accession>
<gene>
    <name evidence="2" type="ORF">Tco_0730046</name>
</gene>
<protein>
    <submittedName>
        <fullName evidence="2">Protein kinase-like domain, concanavalin A-like lectin/glucanase domain protein</fullName>
    </submittedName>
</protein>
<evidence type="ECO:0000259" key="1">
    <source>
        <dbReference type="PROSITE" id="PS50011"/>
    </source>
</evidence>
<dbReference type="InterPro" id="IPR001245">
    <property type="entry name" value="Ser-Thr/Tyr_kinase_cat_dom"/>
</dbReference>
<evidence type="ECO:0000313" key="3">
    <source>
        <dbReference type="Proteomes" id="UP001151760"/>
    </source>
</evidence>
<evidence type="ECO:0000313" key="2">
    <source>
        <dbReference type="EMBL" id="GJS80165.1"/>
    </source>
</evidence>
<reference evidence="2" key="2">
    <citation type="submission" date="2022-01" db="EMBL/GenBank/DDBJ databases">
        <authorList>
            <person name="Yamashiro T."/>
            <person name="Shiraishi A."/>
            <person name="Satake H."/>
            <person name="Nakayama K."/>
        </authorList>
    </citation>
    <scope>NUCLEOTIDE SEQUENCE</scope>
</reference>
<proteinExistence type="predicted"/>
<organism evidence="2 3">
    <name type="scientific">Tanacetum coccineum</name>
    <dbReference type="NCBI Taxonomy" id="301880"/>
    <lineage>
        <taxon>Eukaryota</taxon>
        <taxon>Viridiplantae</taxon>
        <taxon>Streptophyta</taxon>
        <taxon>Embryophyta</taxon>
        <taxon>Tracheophyta</taxon>
        <taxon>Spermatophyta</taxon>
        <taxon>Magnoliopsida</taxon>
        <taxon>eudicotyledons</taxon>
        <taxon>Gunneridae</taxon>
        <taxon>Pentapetalae</taxon>
        <taxon>asterids</taxon>
        <taxon>campanulids</taxon>
        <taxon>Asterales</taxon>
        <taxon>Asteraceae</taxon>
        <taxon>Asteroideae</taxon>
        <taxon>Anthemideae</taxon>
        <taxon>Anthemidinae</taxon>
        <taxon>Tanacetum</taxon>
    </lineage>
</organism>
<dbReference type="SUPFAM" id="SSF56112">
    <property type="entry name" value="Protein kinase-like (PK-like)"/>
    <property type="match status" value="1"/>
</dbReference>
<dbReference type="InterPro" id="IPR011009">
    <property type="entry name" value="Kinase-like_dom_sf"/>
</dbReference>
<dbReference type="Proteomes" id="UP001151760">
    <property type="component" value="Unassembled WGS sequence"/>
</dbReference>
<dbReference type="Pfam" id="PF07714">
    <property type="entry name" value="PK_Tyr_Ser-Thr"/>
    <property type="match status" value="1"/>
</dbReference>
<dbReference type="PIRSF" id="PIRSF000654">
    <property type="entry name" value="Integrin-linked_kinase"/>
    <property type="match status" value="1"/>
</dbReference>
<dbReference type="Gene3D" id="1.10.510.10">
    <property type="entry name" value="Transferase(Phosphotransferase) domain 1"/>
    <property type="match status" value="1"/>
</dbReference>
<dbReference type="PANTHER" id="PTHR27003">
    <property type="entry name" value="OS07G0166700 PROTEIN"/>
    <property type="match status" value="1"/>
</dbReference>
<dbReference type="EMBL" id="BQNB010010651">
    <property type="protein sequence ID" value="GJS80165.1"/>
    <property type="molecule type" value="Genomic_DNA"/>
</dbReference>
<reference evidence="2" key="1">
    <citation type="journal article" date="2022" name="Int. J. Mol. Sci.">
        <title>Draft Genome of Tanacetum Coccineum: Genomic Comparison of Closely Related Tanacetum-Family Plants.</title>
        <authorList>
            <person name="Yamashiro T."/>
            <person name="Shiraishi A."/>
            <person name="Nakayama K."/>
            <person name="Satake H."/>
        </authorList>
    </citation>
    <scope>NUCLEOTIDE SEQUENCE</scope>
</reference>
<dbReference type="PROSITE" id="PS50011">
    <property type="entry name" value="PROTEIN_KINASE_DOM"/>
    <property type="match status" value="1"/>
</dbReference>
<keyword evidence="3" id="KW-1185">Reference proteome</keyword>
<feature type="domain" description="Protein kinase" evidence="1">
    <location>
        <begin position="21"/>
        <end position="298"/>
    </location>
</feature>
<dbReference type="Gene3D" id="3.30.200.20">
    <property type="entry name" value="Phosphorylase Kinase, domain 1"/>
    <property type="match status" value="1"/>
</dbReference>